<protein>
    <submittedName>
        <fullName evidence="1">Uncharacterized protein</fullName>
    </submittedName>
</protein>
<reference evidence="1 2" key="1">
    <citation type="submission" date="2023-07" db="EMBL/GenBank/DDBJ databases">
        <title>Sorghum-associated microbial communities from plants grown in Nebraska, USA.</title>
        <authorList>
            <person name="Schachtman D."/>
        </authorList>
    </citation>
    <scope>NUCLEOTIDE SEQUENCE [LARGE SCALE GENOMIC DNA]</scope>
    <source>
        <strain evidence="1 2">BE124</strain>
    </source>
</reference>
<evidence type="ECO:0000313" key="2">
    <source>
        <dbReference type="Proteomes" id="UP001261871"/>
    </source>
</evidence>
<sequence>MCKITLIATVHKEYGICNSKELHKLIEPIAADVIFEELSPTGFAEIYGGINSDTLETNTIKSYIQEHPISHFPVDLEKTELIDKHLKNNILEMFEIFRQSYEYNILLAQHNILSQLVGFPYLNSNQYSELSERRISLEKIILKNINHEKWFLTYKRWRDIIELRENEMVKNIYNYCDRNKYTKAVFLIGAEHKKPIMDKILKFETQNRKKLNWNFNYFV</sequence>
<keyword evidence="2" id="KW-1185">Reference proteome</keyword>
<dbReference type="EMBL" id="JAVDTX010000005">
    <property type="protein sequence ID" value="MDR6845814.1"/>
    <property type="molecule type" value="Genomic_DNA"/>
</dbReference>
<proteinExistence type="predicted"/>
<gene>
    <name evidence="1" type="ORF">J2W95_002524</name>
</gene>
<accession>A0ABU1S448</accession>
<dbReference type="Proteomes" id="UP001261871">
    <property type="component" value="Unassembled WGS sequence"/>
</dbReference>
<name>A0ABU1S448_9FLAO</name>
<comment type="caution">
    <text evidence="1">The sequence shown here is derived from an EMBL/GenBank/DDBJ whole genome shotgun (WGS) entry which is preliminary data.</text>
</comment>
<dbReference type="RefSeq" id="WP_310007425.1">
    <property type="nucleotide sequence ID" value="NZ_JAVDTX010000005.1"/>
</dbReference>
<organism evidence="1 2">
    <name type="scientific">Flavobacterium granuli</name>
    <dbReference type="NCBI Taxonomy" id="280093"/>
    <lineage>
        <taxon>Bacteria</taxon>
        <taxon>Pseudomonadati</taxon>
        <taxon>Bacteroidota</taxon>
        <taxon>Flavobacteriia</taxon>
        <taxon>Flavobacteriales</taxon>
        <taxon>Flavobacteriaceae</taxon>
        <taxon>Flavobacterium</taxon>
    </lineage>
</organism>
<evidence type="ECO:0000313" key="1">
    <source>
        <dbReference type="EMBL" id="MDR6845814.1"/>
    </source>
</evidence>